<dbReference type="RefSeq" id="WP_003463855.1">
    <property type="nucleotide sequence ID" value="NZ_CAJQNA010000068.1"/>
</dbReference>
<dbReference type="Proteomes" id="UP000272833">
    <property type="component" value="Unassembled WGS sequence"/>
</dbReference>
<dbReference type="EMBL" id="JAOCJE010000001">
    <property type="protein sequence ID" value="MDH1338715.1"/>
    <property type="molecule type" value="Genomic_DNA"/>
</dbReference>
<dbReference type="EMBL" id="RHRS01000015">
    <property type="protein sequence ID" value="RRW37504.1"/>
    <property type="molecule type" value="Genomic_DNA"/>
</dbReference>
<reference evidence="6 7" key="1">
    <citation type="submission" date="2018-06" db="EMBL/GenBank/DDBJ databases">
        <authorList>
            <consortium name="Pathogen Informatics"/>
            <person name="Doyle S."/>
        </authorList>
    </citation>
    <scope>NUCLEOTIDE SEQUENCE [LARGE SCALE GENOMIC DNA]</scope>
    <source>
        <strain evidence="4 7">NCTC10692</strain>
        <strain evidence="5 6">NCTC10860</strain>
    </source>
</reference>
<dbReference type="Proteomes" id="UP001161697">
    <property type="component" value="Unassembled WGS sequence"/>
</dbReference>
<gene>
    <name evidence="3" type="ORF">EGJ44_07715</name>
    <name evidence="2" type="ORF">N5J11_05565</name>
    <name evidence="1" type="ORF">N7671_03505</name>
    <name evidence="4" type="ORF">NCTC10692_01250</name>
    <name evidence="5" type="ORF">NCTC10860_04401</name>
</gene>
<accession>A0A061D625</accession>
<dbReference type="Proteomes" id="UP000254084">
    <property type="component" value="Unassembled WGS sequence"/>
</dbReference>
<evidence type="ECO:0000313" key="1">
    <source>
        <dbReference type="EMBL" id="MDH0566341.1"/>
    </source>
</evidence>
<accession>A0A379JRH5</accession>
<evidence type="ECO:0000313" key="4">
    <source>
        <dbReference type="EMBL" id="SUD50821.1"/>
    </source>
</evidence>
<reference evidence="3 8" key="2">
    <citation type="submission" date="2018-10" db="EMBL/GenBank/DDBJ databases">
        <title>Transmission dynamics of multidrug resistant bacteria on intensive care unit surfaces.</title>
        <authorList>
            <person name="D'Souza A.W."/>
            <person name="Potter R.F."/>
            <person name="Wallace M."/>
            <person name="Shupe A."/>
            <person name="Patel S."/>
            <person name="Sun S."/>
            <person name="Gul D."/>
            <person name="Kwon J.H."/>
            <person name="Andleeb S."/>
            <person name="Burnham C.-A.D."/>
            <person name="Dantas G."/>
        </authorList>
    </citation>
    <scope>NUCLEOTIDE SEQUENCE [LARGE SCALE GENOMIC DNA]</scope>
    <source>
        <strain evidence="3 8">PO_271</strain>
    </source>
</reference>
<dbReference type="GeneID" id="300415621"/>
<dbReference type="EMBL" id="UGUV01000002">
    <property type="protein sequence ID" value="SUD50821.1"/>
    <property type="molecule type" value="Genomic_DNA"/>
</dbReference>
<evidence type="ECO:0000313" key="8">
    <source>
        <dbReference type="Proteomes" id="UP000272833"/>
    </source>
</evidence>
<evidence type="ECO:0000313" key="2">
    <source>
        <dbReference type="EMBL" id="MDH1338715.1"/>
    </source>
</evidence>
<reference evidence="1" key="3">
    <citation type="submission" date="2022-09" db="EMBL/GenBank/DDBJ databases">
        <title>Intensive care unit water sources are persistently colonized with multi-drug resistant bacteria and are the site of extensive horizontal gene transfer of antibiotic resistance genes.</title>
        <authorList>
            <person name="Diorio-Toth L."/>
        </authorList>
    </citation>
    <scope>NUCLEOTIDE SEQUENCE</scope>
    <source>
        <strain evidence="2">GD03704</strain>
        <strain evidence="1">GD04000</strain>
    </source>
</reference>
<name>A0A061D625_ECTOL</name>
<organism evidence="4 7">
    <name type="scientific">Ectopseudomonas oleovorans</name>
    <name type="common">Pseudomonas oleovorans</name>
    <dbReference type="NCBI Taxonomy" id="301"/>
    <lineage>
        <taxon>Bacteria</taxon>
        <taxon>Pseudomonadati</taxon>
        <taxon>Pseudomonadota</taxon>
        <taxon>Gammaproteobacteria</taxon>
        <taxon>Pseudomonadales</taxon>
        <taxon>Pseudomonadaceae</taxon>
        <taxon>Ectopseudomonas</taxon>
    </lineage>
</organism>
<dbReference type="Proteomes" id="UP000255303">
    <property type="component" value="Unassembled WGS sequence"/>
</dbReference>
<dbReference type="EMBL" id="JAOEET010000006">
    <property type="protein sequence ID" value="MDH0566341.1"/>
    <property type="molecule type" value="Genomic_DNA"/>
</dbReference>
<evidence type="ECO:0000313" key="6">
    <source>
        <dbReference type="Proteomes" id="UP000254084"/>
    </source>
</evidence>
<sequence>MLWTLLAIVVAGLGAAGIALLLRKLTRNKLPRWIVPLFGGLGMLGYQVFYEYSWFEHQQARQPAESVVVATEAGHVFWRPWSYFVPMVTAFTVLDSKSVVREQVADAQVAEFMLYRFEKQHIDHVSHRAHLLNCTTGELLPLDEKKQPQLAQLKRIDKDDALYRQVCR</sequence>
<dbReference type="EMBL" id="UGUW01000004">
    <property type="protein sequence ID" value="SUD61982.1"/>
    <property type="molecule type" value="Genomic_DNA"/>
</dbReference>
<proteinExistence type="predicted"/>
<evidence type="ECO:0000313" key="7">
    <source>
        <dbReference type="Proteomes" id="UP000255303"/>
    </source>
</evidence>
<dbReference type="AlphaFoldDB" id="A0A061D625"/>
<evidence type="ECO:0000313" key="5">
    <source>
        <dbReference type="EMBL" id="SUD61982.1"/>
    </source>
</evidence>
<protein>
    <submittedName>
        <fullName evidence="4">Uncharacterized protein</fullName>
    </submittedName>
</protein>
<dbReference type="Proteomes" id="UP001159292">
    <property type="component" value="Unassembled WGS sequence"/>
</dbReference>
<evidence type="ECO:0000313" key="3">
    <source>
        <dbReference type="EMBL" id="RRW37504.1"/>
    </source>
</evidence>